<accession>A0A381U3W9</accession>
<dbReference type="AlphaFoldDB" id="A0A381U3W9"/>
<organism evidence="1">
    <name type="scientific">marine metagenome</name>
    <dbReference type="NCBI Taxonomy" id="408172"/>
    <lineage>
        <taxon>unclassified sequences</taxon>
        <taxon>metagenomes</taxon>
        <taxon>ecological metagenomes</taxon>
    </lineage>
</organism>
<gene>
    <name evidence="1" type="ORF">METZ01_LOCUS75804</name>
</gene>
<protein>
    <recommendedName>
        <fullName evidence="2">Outer membrane protein beta-barrel domain-containing protein</fullName>
    </recommendedName>
</protein>
<evidence type="ECO:0008006" key="2">
    <source>
        <dbReference type="Google" id="ProtNLM"/>
    </source>
</evidence>
<dbReference type="SUPFAM" id="SSF56935">
    <property type="entry name" value="Porins"/>
    <property type="match status" value="1"/>
</dbReference>
<name>A0A381U3W9_9ZZZZ</name>
<proteinExistence type="predicted"/>
<dbReference type="Gene3D" id="2.40.160.10">
    <property type="entry name" value="Porin"/>
    <property type="match status" value="1"/>
</dbReference>
<feature type="non-terminal residue" evidence="1">
    <location>
        <position position="117"/>
    </location>
</feature>
<dbReference type="EMBL" id="UINC01005691">
    <property type="protein sequence ID" value="SVA22950.1"/>
    <property type="molecule type" value="Genomic_DNA"/>
</dbReference>
<reference evidence="1" key="1">
    <citation type="submission" date="2018-05" db="EMBL/GenBank/DDBJ databases">
        <authorList>
            <person name="Lanie J.A."/>
            <person name="Ng W.-L."/>
            <person name="Kazmierczak K.M."/>
            <person name="Andrzejewski T.M."/>
            <person name="Davidsen T.M."/>
            <person name="Wayne K.J."/>
            <person name="Tettelin H."/>
            <person name="Glass J.I."/>
            <person name="Rusch D."/>
            <person name="Podicherti R."/>
            <person name="Tsui H.-C.T."/>
            <person name="Winkler M.E."/>
        </authorList>
    </citation>
    <scope>NUCLEOTIDE SEQUENCE</scope>
</reference>
<dbReference type="InterPro" id="IPR023614">
    <property type="entry name" value="Porin_dom_sf"/>
</dbReference>
<evidence type="ECO:0000313" key="1">
    <source>
        <dbReference type="EMBL" id="SVA22950.1"/>
    </source>
</evidence>
<sequence>MIRILFVMIIATLAMAQDDFFQPGYTIGGYGELHYNRAQNGNDDATIKLDFHRFIIYYGYNWTEEWSFKSEVELEHNFVSGGNGELELEQAFVNYHSNLFGFQAGVILPSVGLINEY</sequence>